<proteinExistence type="inferred from homology"/>
<dbReference type="GeneID" id="57751743"/>
<comment type="similarity">
    <text evidence="2">Belongs to the autoinducer-2 exporter (AI-2E) (TC 2.A.86) family.</text>
</comment>
<feature type="transmembrane region" description="Helical" evidence="6">
    <location>
        <begin position="6"/>
        <end position="23"/>
    </location>
</feature>
<feature type="transmembrane region" description="Helical" evidence="6">
    <location>
        <begin position="248"/>
        <end position="270"/>
    </location>
</feature>
<keyword evidence="5 6" id="KW-0472">Membrane</keyword>
<gene>
    <name evidence="8" type="ORF">FUT82_00240</name>
    <name evidence="7" type="ORF">TPHV1_90087</name>
</gene>
<protein>
    <submittedName>
        <fullName evidence="8">AI-2E family transporter</fullName>
    </submittedName>
</protein>
<evidence type="ECO:0000256" key="6">
    <source>
        <dbReference type="SAM" id="Phobius"/>
    </source>
</evidence>
<evidence type="ECO:0000256" key="2">
    <source>
        <dbReference type="ARBA" id="ARBA00009773"/>
    </source>
</evidence>
<feature type="transmembrane region" description="Helical" evidence="6">
    <location>
        <begin position="282"/>
        <end position="299"/>
    </location>
</feature>
<keyword evidence="9" id="KW-1185">Reference proteome</keyword>
<keyword evidence="4 6" id="KW-1133">Transmembrane helix</keyword>
<evidence type="ECO:0000256" key="3">
    <source>
        <dbReference type="ARBA" id="ARBA00022692"/>
    </source>
</evidence>
<reference evidence="7" key="2">
    <citation type="submission" date="2015-01" db="EMBL/GenBank/DDBJ databases">
        <authorList>
            <person name="Xiang T."/>
            <person name="Song Y."/>
            <person name="Huang L."/>
            <person name="Wang B."/>
            <person name="Wu P."/>
        </authorList>
    </citation>
    <scope>NUCLEOTIDE SEQUENCE [LARGE SCALE GENOMIC DNA]</scope>
    <source>
        <strain evidence="7">V1</strain>
    </source>
</reference>
<feature type="transmembrane region" description="Helical" evidence="6">
    <location>
        <begin position="68"/>
        <end position="93"/>
    </location>
</feature>
<dbReference type="Pfam" id="PF01594">
    <property type="entry name" value="AI-2E_transport"/>
    <property type="match status" value="1"/>
</dbReference>
<dbReference type="PANTHER" id="PTHR21716:SF4">
    <property type="entry name" value="TRANSMEMBRANE PROTEIN 245"/>
    <property type="match status" value="1"/>
</dbReference>
<dbReference type="PANTHER" id="PTHR21716">
    <property type="entry name" value="TRANSMEMBRANE PROTEIN"/>
    <property type="match status" value="1"/>
</dbReference>
<evidence type="ECO:0000313" key="8">
    <source>
        <dbReference type="EMBL" id="QEJ96590.1"/>
    </source>
</evidence>
<dbReference type="AlphaFoldDB" id="A0A0B7GY90"/>
<dbReference type="Proteomes" id="UP000042527">
    <property type="component" value="Unassembled WGS sequence"/>
</dbReference>
<reference evidence="8 10" key="3">
    <citation type="submission" date="2019-08" db="EMBL/GenBank/DDBJ databases">
        <authorList>
            <person name="Kuhnert P."/>
        </authorList>
    </citation>
    <scope>NUCLEOTIDE SEQUENCE [LARGE SCALE GENOMIC DNA]</scope>
    <source>
        <strain evidence="8 10">B36.5</strain>
    </source>
</reference>
<evidence type="ECO:0000313" key="7">
    <source>
        <dbReference type="EMBL" id="CEM63458.1"/>
    </source>
</evidence>
<dbReference type="OrthoDB" id="343317at2"/>
<evidence type="ECO:0000313" key="9">
    <source>
        <dbReference type="Proteomes" id="UP000042527"/>
    </source>
</evidence>
<feature type="transmembrane region" description="Helical" evidence="6">
    <location>
        <begin position="223"/>
        <end position="242"/>
    </location>
</feature>
<feature type="transmembrane region" description="Helical" evidence="6">
    <location>
        <begin position="30"/>
        <end position="48"/>
    </location>
</feature>
<name>A0A0B7GY90_TREPH</name>
<feature type="transmembrane region" description="Helical" evidence="6">
    <location>
        <begin position="163"/>
        <end position="184"/>
    </location>
</feature>
<dbReference type="InterPro" id="IPR002549">
    <property type="entry name" value="AI-2E-like"/>
</dbReference>
<dbReference type="RefSeq" id="WP_002696081.1">
    <property type="nucleotide sequence ID" value="NZ_CDNC01000051.1"/>
</dbReference>
<evidence type="ECO:0000256" key="4">
    <source>
        <dbReference type="ARBA" id="ARBA00022989"/>
    </source>
</evidence>
<dbReference type="EMBL" id="CDNC01000051">
    <property type="protein sequence ID" value="CEM63458.1"/>
    <property type="molecule type" value="Genomic_DNA"/>
</dbReference>
<dbReference type="EMBL" id="CP042817">
    <property type="protein sequence ID" value="QEJ96590.1"/>
    <property type="molecule type" value="Genomic_DNA"/>
</dbReference>
<reference evidence="9" key="1">
    <citation type="submission" date="2015-01" db="EMBL/GenBank/DDBJ databases">
        <authorList>
            <person name="Manzoor Shahid"/>
            <person name="Zubair Saima"/>
        </authorList>
    </citation>
    <scope>NUCLEOTIDE SEQUENCE [LARGE SCALE GENOMIC DNA]</scope>
    <source>
        <strain evidence="9">V1</strain>
    </source>
</reference>
<dbReference type="GO" id="GO:0016020">
    <property type="term" value="C:membrane"/>
    <property type="evidence" value="ECO:0007669"/>
    <property type="project" value="UniProtKB-SubCell"/>
</dbReference>
<comment type="subcellular location">
    <subcellularLocation>
        <location evidence="1">Membrane</location>
        <topology evidence="1">Multi-pass membrane protein</topology>
    </subcellularLocation>
</comment>
<keyword evidence="3 6" id="KW-0812">Transmembrane</keyword>
<feature type="transmembrane region" description="Helical" evidence="6">
    <location>
        <begin position="319"/>
        <end position="349"/>
    </location>
</feature>
<organism evidence="7 9">
    <name type="scientific">Treponema phagedenis</name>
    <dbReference type="NCBI Taxonomy" id="162"/>
    <lineage>
        <taxon>Bacteria</taxon>
        <taxon>Pseudomonadati</taxon>
        <taxon>Spirochaetota</taxon>
        <taxon>Spirochaetia</taxon>
        <taxon>Spirochaetales</taxon>
        <taxon>Treponemataceae</taxon>
        <taxon>Treponema</taxon>
    </lineage>
</organism>
<accession>A0A0B7GY90</accession>
<evidence type="ECO:0000256" key="1">
    <source>
        <dbReference type="ARBA" id="ARBA00004141"/>
    </source>
</evidence>
<evidence type="ECO:0000313" key="10">
    <source>
        <dbReference type="Proteomes" id="UP000323594"/>
    </source>
</evidence>
<dbReference type="Proteomes" id="UP000323594">
    <property type="component" value="Chromosome"/>
</dbReference>
<sequence length="365" mass="41352">MNKNIGFQTISFFILLGLMLVLVGKLFLPYATVLFWSAILYILISPLYNKIIAKMNPEKKWFNLTRRFLAGTFAVGTVVIVAAVLLFIVIKLVGQGKALFQRISLFLIDHNELFFNFDKEALNELVIKLSMGTLDISAIDIKKEVMNFLSQYSSNLLGYTRTLFANMGLFAVSLVFTCFTLYFFYIDGHYLLNLFISIMPIKADASTKLLNKFNEVTTNLLKGLFLVSFYQCIISLIIYLIFKVEGALLLAILTFFSSFLPLVGCAFVWFPIGIGICLLEGWLKGIIFLLVAGTLISFMDNFLRPFFLKDRIKIHPLLIFFSMLGGVQMLGFNGIILGPMIVILFFTIIDIAHDSEKEYASVFNE</sequence>
<evidence type="ECO:0000256" key="5">
    <source>
        <dbReference type="ARBA" id="ARBA00023136"/>
    </source>
</evidence>